<keyword evidence="1 4" id="KW-0732">Signal</keyword>
<evidence type="ECO:0000256" key="3">
    <source>
        <dbReference type="SAM" id="MobiDB-lite"/>
    </source>
</evidence>
<feature type="region of interest" description="Disordered" evidence="3">
    <location>
        <begin position="49"/>
        <end position="77"/>
    </location>
</feature>
<gene>
    <name evidence="6" type="ORF">SAMN04487966_102301</name>
</gene>
<dbReference type="InterPro" id="IPR011055">
    <property type="entry name" value="Dup_hybrid_motif"/>
</dbReference>
<feature type="domain" description="M23ase beta-sheet core" evidence="5">
    <location>
        <begin position="444"/>
        <end position="543"/>
    </location>
</feature>
<reference evidence="6 7" key="1">
    <citation type="submission" date="2016-10" db="EMBL/GenBank/DDBJ databases">
        <authorList>
            <person name="de Groot N.N."/>
        </authorList>
    </citation>
    <scope>NUCLEOTIDE SEQUENCE [LARGE SCALE GENOMIC DNA]</scope>
    <source>
        <strain evidence="6 7">CGMCC 1.7054</strain>
    </source>
</reference>
<keyword evidence="7" id="KW-1185">Reference proteome</keyword>
<dbReference type="AlphaFoldDB" id="A0A1I7MHH7"/>
<keyword evidence="2" id="KW-0175">Coiled coil</keyword>
<feature type="coiled-coil region" evidence="2">
    <location>
        <begin position="215"/>
        <end position="256"/>
    </location>
</feature>
<accession>A0A1I7MHH7</accession>
<feature type="chain" id="PRO_5039712659" evidence="4">
    <location>
        <begin position="37"/>
        <end position="547"/>
    </location>
</feature>
<dbReference type="STRING" id="574650.SAMN04487966_102301"/>
<dbReference type="InterPro" id="IPR050570">
    <property type="entry name" value="Cell_wall_metabolism_enzyme"/>
</dbReference>
<protein>
    <submittedName>
        <fullName evidence="6">Murein DD-endopeptidase MepM and murein hydrolase activator NlpD, contain LysM domain</fullName>
    </submittedName>
</protein>
<evidence type="ECO:0000259" key="5">
    <source>
        <dbReference type="Pfam" id="PF01551"/>
    </source>
</evidence>
<dbReference type="InterPro" id="IPR016047">
    <property type="entry name" value="M23ase_b-sheet_dom"/>
</dbReference>
<feature type="compositionally biased region" description="Basic and acidic residues" evidence="3">
    <location>
        <begin position="325"/>
        <end position="336"/>
    </location>
</feature>
<feature type="compositionally biased region" description="Low complexity" evidence="3">
    <location>
        <begin position="353"/>
        <end position="379"/>
    </location>
</feature>
<feature type="region of interest" description="Disordered" evidence="3">
    <location>
        <begin position="307"/>
        <end position="392"/>
    </location>
</feature>
<evidence type="ECO:0000313" key="7">
    <source>
        <dbReference type="Proteomes" id="UP000198881"/>
    </source>
</evidence>
<evidence type="ECO:0000256" key="4">
    <source>
        <dbReference type="SAM" id="SignalP"/>
    </source>
</evidence>
<dbReference type="PANTHER" id="PTHR21666:SF289">
    <property type="entry name" value="L-ALA--D-GLU ENDOPEPTIDASE"/>
    <property type="match status" value="1"/>
</dbReference>
<evidence type="ECO:0000256" key="2">
    <source>
        <dbReference type="SAM" id="Coils"/>
    </source>
</evidence>
<dbReference type="OrthoDB" id="1099523at2"/>
<dbReference type="Gene3D" id="2.70.70.10">
    <property type="entry name" value="Glucose Permease (Domain IIA)"/>
    <property type="match status" value="1"/>
</dbReference>
<feature type="compositionally biased region" description="Basic and acidic residues" evidence="3">
    <location>
        <begin position="380"/>
        <end position="392"/>
    </location>
</feature>
<evidence type="ECO:0000313" key="6">
    <source>
        <dbReference type="EMBL" id="SFV21330.1"/>
    </source>
</evidence>
<keyword evidence="6" id="KW-0378">Hydrolase</keyword>
<sequence length="547" mass="58312">MSAQHHGLTPRRISRAVLGFGLASALALGMAGAAGAQGEIDDLQRQIEEAQRQQQELSEELGRLDDQQSGLEQQGGDLSASLEGLDADIAAQVTELTGLQQRLPGSQQALRDAESRVSAATAQVRSLAGRVEQAEVDRAGILEEIDAGEQALTQARAEIGQIANQAYKQGGVSSDLAFMLGMRDSSLPEAMGLAHQALRIQNGRLSQVSQRAATDRNAEARLAAVEERIRVLQDQAEQALEQEERARGEAASAKRELDAMVADTTRITDELKAQRPVIQEQLTANRAAQQKVNDDIAARQRSLVQAGAEQSELQRQHQEAVAAAERQRRAAEEAARKARQAAEAARQAREAQQRAAAAEARAAQQRAVQQERAARAAQEQADRQARAAAEADRRVVQAAEAEQQAQPSSAWGLQLPINTYITSGFGWRSTPAGSFDYGGVGGYVHTGVDFGGGCGIPIRAAAAGEVWNADQAVWSSGNRVIISHGVVNGRALATKYHHLTRYIVSPGQQVEAGEVIGYSGNTGNSTGCHLHFETILDGAAVDPLGLL</sequence>
<dbReference type="RefSeq" id="WP_091694836.1">
    <property type="nucleotide sequence ID" value="NZ_FPCG01000002.1"/>
</dbReference>
<dbReference type="EMBL" id="FPCG01000002">
    <property type="protein sequence ID" value="SFV21330.1"/>
    <property type="molecule type" value="Genomic_DNA"/>
</dbReference>
<evidence type="ECO:0000256" key="1">
    <source>
        <dbReference type="ARBA" id="ARBA00022729"/>
    </source>
</evidence>
<dbReference type="CDD" id="cd12797">
    <property type="entry name" value="M23_peptidase"/>
    <property type="match status" value="1"/>
</dbReference>
<dbReference type="Pfam" id="PF01551">
    <property type="entry name" value="Peptidase_M23"/>
    <property type="match status" value="1"/>
</dbReference>
<dbReference type="Gene3D" id="1.10.287.1490">
    <property type="match status" value="1"/>
</dbReference>
<feature type="signal peptide" evidence="4">
    <location>
        <begin position="1"/>
        <end position="36"/>
    </location>
</feature>
<organism evidence="6 7">
    <name type="scientific">Micrococcus terreus</name>
    <dbReference type="NCBI Taxonomy" id="574650"/>
    <lineage>
        <taxon>Bacteria</taxon>
        <taxon>Bacillati</taxon>
        <taxon>Actinomycetota</taxon>
        <taxon>Actinomycetes</taxon>
        <taxon>Micrococcales</taxon>
        <taxon>Micrococcaceae</taxon>
        <taxon>Micrococcus</taxon>
    </lineage>
</organism>
<dbReference type="GO" id="GO:0004222">
    <property type="term" value="F:metalloendopeptidase activity"/>
    <property type="evidence" value="ECO:0007669"/>
    <property type="project" value="TreeGrafter"/>
</dbReference>
<name>A0A1I7MHH7_9MICC</name>
<dbReference type="SUPFAM" id="SSF51261">
    <property type="entry name" value="Duplicated hybrid motif"/>
    <property type="match status" value="1"/>
</dbReference>
<dbReference type="PANTHER" id="PTHR21666">
    <property type="entry name" value="PEPTIDASE-RELATED"/>
    <property type="match status" value="1"/>
</dbReference>
<proteinExistence type="predicted"/>
<dbReference type="Proteomes" id="UP000198881">
    <property type="component" value="Unassembled WGS sequence"/>
</dbReference>